<dbReference type="InterPro" id="IPR002164">
    <property type="entry name" value="NAP_family"/>
</dbReference>
<evidence type="ECO:0000256" key="2">
    <source>
        <dbReference type="RuleBase" id="RU003876"/>
    </source>
</evidence>
<dbReference type="OrthoDB" id="19419at2759"/>
<organism evidence="4 5">
    <name type="scientific">Hymenoscyphus fraxineus</name>
    <dbReference type="NCBI Taxonomy" id="746836"/>
    <lineage>
        <taxon>Eukaryota</taxon>
        <taxon>Fungi</taxon>
        <taxon>Dikarya</taxon>
        <taxon>Ascomycota</taxon>
        <taxon>Pezizomycotina</taxon>
        <taxon>Leotiomycetes</taxon>
        <taxon>Helotiales</taxon>
        <taxon>Helotiaceae</taxon>
        <taxon>Hymenoscyphus</taxon>
    </lineage>
</organism>
<sequence>MEEEHPRDTLLGDLVENDVTYEDLLAVERDLWDAEVEMLRHQIVVYEPIYARRAAFTDRVKNFWPLVFEQAPPEIDRYFTIDDQKILLYSLLSFSVHRFEFDTAAPSKGDPRSLSFRFTFKENEFFEETVLEKKFWNRMGKDHICRLVSEPVRITWKEGVNKEKFGNDLTYGVLDLVCDVFEAEKKATNGTPKATKELARLQKELKKEMDKGLGGHSFFAWFGYVGPKISAEESAANTAKYAEKRRKERAGEIEVAAEEDDDYEDDDYEDQDLNPEILLGGGAALATHLAEELWPDALKFFGLALEETTKSDSEFESDDDDVEEGDEDVDEQPAKMPEPEGEDAKIAEDDSDDERPKKKRKN</sequence>
<evidence type="ECO:0008006" key="6">
    <source>
        <dbReference type="Google" id="ProtNLM"/>
    </source>
</evidence>
<keyword evidence="5" id="KW-1185">Reference proteome</keyword>
<feature type="region of interest" description="Disordered" evidence="3">
    <location>
        <begin position="309"/>
        <end position="362"/>
    </location>
</feature>
<comment type="caution">
    <text evidence="4">The sequence shown here is derived from an EMBL/GenBank/DDBJ whole genome shotgun (WGS) entry which is preliminary data.</text>
</comment>
<dbReference type="SUPFAM" id="SSF143113">
    <property type="entry name" value="NAP-like"/>
    <property type="match status" value="1"/>
</dbReference>
<evidence type="ECO:0000313" key="4">
    <source>
        <dbReference type="EMBL" id="CAG8952898.1"/>
    </source>
</evidence>
<feature type="compositionally biased region" description="Acidic residues" evidence="3">
    <location>
        <begin position="314"/>
        <end position="331"/>
    </location>
</feature>
<dbReference type="Proteomes" id="UP000696280">
    <property type="component" value="Unassembled WGS sequence"/>
</dbReference>
<reference evidence="4" key="1">
    <citation type="submission" date="2021-07" db="EMBL/GenBank/DDBJ databases">
        <authorList>
            <person name="Durling M."/>
        </authorList>
    </citation>
    <scope>NUCLEOTIDE SEQUENCE</scope>
</reference>
<dbReference type="Pfam" id="PF00956">
    <property type="entry name" value="NAP"/>
    <property type="match status" value="1"/>
</dbReference>
<proteinExistence type="inferred from homology"/>
<dbReference type="GO" id="GO:0006334">
    <property type="term" value="P:nucleosome assembly"/>
    <property type="evidence" value="ECO:0007669"/>
    <property type="project" value="InterPro"/>
</dbReference>
<evidence type="ECO:0000313" key="5">
    <source>
        <dbReference type="Proteomes" id="UP000696280"/>
    </source>
</evidence>
<dbReference type="GO" id="GO:0005634">
    <property type="term" value="C:nucleus"/>
    <property type="evidence" value="ECO:0007669"/>
    <property type="project" value="InterPro"/>
</dbReference>
<dbReference type="PANTHER" id="PTHR11875">
    <property type="entry name" value="TESTIS-SPECIFIC Y-ENCODED PROTEIN"/>
    <property type="match status" value="1"/>
</dbReference>
<dbReference type="InterPro" id="IPR037231">
    <property type="entry name" value="NAP-like_sf"/>
</dbReference>
<dbReference type="Gene3D" id="3.30.1120.90">
    <property type="entry name" value="Nucleosome assembly protein"/>
    <property type="match status" value="1"/>
</dbReference>
<evidence type="ECO:0000256" key="1">
    <source>
        <dbReference type="ARBA" id="ARBA00009947"/>
    </source>
</evidence>
<evidence type="ECO:0000256" key="3">
    <source>
        <dbReference type="SAM" id="MobiDB-lite"/>
    </source>
</evidence>
<dbReference type="EMBL" id="CAJVRL010000048">
    <property type="protein sequence ID" value="CAG8952898.1"/>
    <property type="molecule type" value="Genomic_DNA"/>
</dbReference>
<accession>A0A9N9PRZ5</accession>
<dbReference type="AlphaFoldDB" id="A0A9N9PRZ5"/>
<gene>
    <name evidence="4" type="ORF">HYFRA_00007612</name>
</gene>
<protein>
    <recommendedName>
        <fullName evidence="6">Nap family protein</fullName>
    </recommendedName>
</protein>
<name>A0A9N9PRZ5_9HELO</name>
<comment type="similarity">
    <text evidence="1 2">Belongs to the nucleosome assembly protein (NAP) family.</text>
</comment>